<dbReference type="PROSITE" id="PS51186">
    <property type="entry name" value="GNAT"/>
    <property type="match status" value="1"/>
</dbReference>
<organism evidence="3 4">
    <name type="scientific">Allocoprobacillus halotolerans</name>
    <dbReference type="NCBI Taxonomy" id="2944914"/>
    <lineage>
        <taxon>Bacteria</taxon>
        <taxon>Bacillati</taxon>
        <taxon>Bacillota</taxon>
        <taxon>Erysipelotrichia</taxon>
        <taxon>Erysipelotrichales</taxon>
        <taxon>Erysipelotrichaceae</taxon>
        <taxon>Allocoprobacillus</taxon>
    </lineage>
</organism>
<dbReference type="GO" id="GO:0008999">
    <property type="term" value="F:protein-N-terminal-alanine acetyltransferase activity"/>
    <property type="evidence" value="ECO:0007669"/>
    <property type="project" value="UniProtKB-EC"/>
</dbReference>
<dbReference type="EC" id="2.3.1.266" evidence="1"/>
<dbReference type="Gene3D" id="3.40.630.30">
    <property type="match status" value="1"/>
</dbReference>
<dbReference type="EMBL" id="CP101620">
    <property type="protein sequence ID" value="UTY39176.1"/>
    <property type="molecule type" value="Genomic_DNA"/>
</dbReference>
<gene>
    <name evidence="3" type="primary">rimI</name>
    <name evidence="3" type="ORF">NMU03_16700</name>
</gene>
<dbReference type="InterPro" id="IPR000182">
    <property type="entry name" value="GNAT_dom"/>
</dbReference>
<keyword evidence="3" id="KW-0012">Acyltransferase</keyword>
<comment type="subcellular location">
    <subcellularLocation>
        <location evidence="1">Cytoplasm</location>
    </subcellularLocation>
</comment>
<dbReference type="SUPFAM" id="SSF55729">
    <property type="entry name" value="Acyl-CoA N-acyltransferases (Nat)"/>
    <property type="match status" value="1"/>
</dbReference>
<sequence length="150" mass="17645">MFIEKLAENDLETIVQLEYNVMPSPWTRQDFEYELFQNPFAYLFVLKKDTQILGYIDIWVMYEQAQIASIAVDKTYQSQGYGTKLLQYALDYALAQDVETISLEVRKSNHQAIALYQKFGFSIQAIRPDYYQDNHEDAFLMTKVVKEGRQ</sequence>
<evidence type="ECO:0000313" key="4">
    <source>
        <dbReference type="Proteomes" id="UP001060112"/>
    </source>
</evidence>
<dbReference type="GO" id="GO:0005840">
    <property type="term" value="C:ribosome"/>
    <property type="evidence" value="ECO:0007669"/>
    <property type="project" value="UniProtKB-KW"/>
</dbReference>
<keyword evidence="3" id="KW-0687">Ribonucleoprotein</keyword>
<comment type="similarity">
    <text evidence="1">Belongs to the acetyltransferase family. RimI subfamily.</text>
</comment>
<dbReference type="InterPro" id="IPR016181">
    <property type="entry name" value="Acyl_CoA_acyltransferase"/>
</dbReference>
<accession>A0ABY5I1D1</accession>
<dbReference type="CDD" id="cd04301">
    <property type="entry name" value="NAT_SF"/>
    <property type="match status" value="1"/>
</dbReference>
<dbReference type="Pfam" id="PF00583">
    <property type="entry name" value="Acetyltransf_1"/>
    <property type="match status" value="1"/>
</dbReference>
<proteinExistence type="inferred from homology"/>
<keyword evidence="4" id="KW-1185">Reference proteome</keyword>
<dbReference type="PANTHER" id="PTHR43617">
    <property type="entry name" value="L-AMINO ACID N-ACETYLTRANSFERASE"/>
    <property type="match status" value="1"/>
</dbReference>
<comment type="function">
    <text evidence="1">Acetylates the N-terminal alanine of ribosomal protein bS18.</text>
</comment>
<dbReference type="PANTHER" id="PTHR43617:SF20">
    <property type="entry name" value="N-ALPHA-ACETYLTRANSFERASE RIMI"/>
    <property type="match status" value="1"/>
</dbReference>
<comment type="catalytic activity">
    <reaction evidence="1">
        <text>N-terminal L-alanyl-[ribosomal protein bS18] + acetyl-CoA = N-terminal N(alpha)-acetyl-L-alanyl-[ribosomal protein bS18] + CoA + H(+)</text>
        <dbReference type="Rhea" id="RHEA:43756"/>
        <dbReference type="Rhea" id="RHEA-COMP:10676"/>
        <dbReference type="Rhea" id="RHEA-COMP:10677"/>
        <dbReference type="ChEBI" id="CHEBI:15378"/>
        <dbReference type="ChEBI" id="CHEBI:57287"/>
        <dbReference type="ChEBI" id="CHEBI:57288"/>
        <dbReference type="ChEBI" id="CHEBI:64718"/>
        <dbReference type="ChEBI" id="CHEBI:83683"/>
        <dbReference type="EC" id="2.3.1.266"/>
    </reaction>
</comment>
<name>A0ABY5I1D1_9FIRM</name>
<keyword evidence="3" id="KW-0689">Ribosomal protein</keyword>
<feature type="domain" description="N-acetyltransferase" evidence="2">
    <location>
        <begin position="1"/>
        <end position="146"/>
    </location>
</feature>
<keyword evidence="1" id="KW-0963">Cytoplasm</keyword>
<protein>
    <recommendedName>
        <fullName evidence="1">[Ribosomal protein bS18]-alanine N-acetyltransferase</fullName>
        <ecNumber evidence="1">2.3.1.266</ecNumber>
    </recommendedName>
</protein>
<dbReference type="Proteomes" id="UP001060112">
    <property type="component" value="Chromosome"/>
</dbReference>
<dbReference type="NCBIfam" id="TIGR01575">
    <property type="entry name" value="rimI"/>
    <property type="match status" value="1"/>
</dbReference>
<dbReference type="InterPro" id="IPR006464">
    <property type="entry name" value="AcTrfase_RimI/Ard1"/>
</dbReference>
<reference evidence="3" key="1">
    <citation type="submission" date="2022-07" db="EMBL/GenBank/DDBJ databases">
        <title>Faecal culturing of patients with breast cancer.</title>
        <authorList>
            <person name="Teng N.M.Y."/>
            <person name="Kiu R."/>
            <person name="Evans R."/>
            <person name="Baker D.J."/>
            <person name="Zenner C."/>
            <person name="Robinson S.D."/>
            <person name="Hall L.J."/>
        </authorList>
    </citation>
    <scope>NUCLEOTIDE SEQUENCE</scope>
    <source>
        <strain evidence="3">LH1062</strain>
    </source>
</reference>
<evidence type="ECO:0000313" key="3">
    <source>
        <dbReference type="EMBL" id="UTY39176.1"/>
    </source>
</evidence>
<evidence type="ECO:0000256" key="1">
    <source>
        <dbReference type="RuleBase" id="RU363094"/>
    </source>
</evidence>
<dbReference type="InterPro" id="IPR050276">
    <property type="entry name" value="MshD_Acetyltransferase"/>
</dbReference>
<evidence type="ECO:0000259" key="2">
    <source>
        <dbReference type="PROSITE" id="PS51186"/>
    </source>
</evidence>
<keyword evidence="3" id="KW-0808">Transferase</keyword>
<dbReference type="RefSeq" id="WP_290140116.1">
    <property type="nucleotide sequence ID" value="NZ_CP101620.1"/>
</dbReference>